<evidence type="ECO:0000313" key="2">
    <source>
        <dbReference type="Proteomes" id="UP001477672"/>
    </source>
</evidence>
<dbReference type="RefSeq" id="WP_349214517.1">
    <property type="nucleotide sequence ID" value="NZ_JBBMFA010000043.1"/>
</dbReference>
<protein>
    <submittedName>
        <fullName evidence="1">CD1871A family CXXC motif-containing protein</fullName>
    </submittedName>
</protein>
<organism evidence="1 2">
    <name type="scientific">Ruthenibacterium intestinale</name>
    <dbReference type="NCBI Taxonomy" id="3133163"/>
    <lineage>
        <taxon>Bacteria</taxon>
        <taxon>Bacillati</taxon>
        <taxon>Bacillota</taxon>
        <taxon>Clostridia</taxon>
        <taxon>Eubacteriales</taxon>
        <taxon>Oscillospiraceae</taxon>
        <taxon>Ruthenibacterium</taxon>
    </lineage>
</organism>
<keyword evidence="2" id="KW-1185">Reference proteome</keyword>
<dbReference type="InterPro" id="IPR047708">
    <property type="entry name" value="CD1871A-like"/>
</dbReference>
<comment type="caution">
    <text evidence="1">The sequence shown here is derived from an EMBL/GenBank/DDBJ whole genome shotgun (WGS) entry which is preliminary data.</text>
</comment>
<dbReference type="EMBL" id="JBBMFA010000043">
    <property type="protein sequence ID" value="MEQ2519204.1"/>
    <property type="molecule type" value="Genomic_DNA"/>
</dbReference>
<accession>A0ABV1GBJ1</accession>
<dbReference type="Proteomes" id="UP001477672">
    <property type="component" value="Unassembled WGS sequence"/>
</dbReference>
<name>A0ABV1GBJ1_9FIRM</name>
<sequence>MSERAKRWLAAALLVAAVGMMAAGAVRGEVQQVWMKASNICMECIGLG</sequence>
<dbReference type="NCBIfam" id="NF040920">
    <property type="entry name" value="CD1871A_fam"/>
    <property type="match status" value="1"/>
</dbReference>
<proteinExistence type="predicted"/>
<evidence type="ECO:0000313" key="1">
    <source>
        <dbReference type="EMBL" id="MEQ2519204.1"/>
    </source>
</evidence>
<reference evidence="1 2" key="1">
    <citation type="submission" date="2024-03" db="EMBL/GenBank/DDBJ databases">
        <title>Human intestinal bacterial collection.</title>
        <authorList>
            <person name="Pauvert C."/>
            <person name="Hitch T.C.A."/>
            <person name="Clavel T."/>
        </authorList>
    </citation>
    <scope>NUCLEOTIDE SEQUENCE [LARGE SCALE GENOMIC DNA]</scope>
    <source>
        <strain evidence="1 2">CLA-JM-H11</strain>
    </source>
</reference>
<gene>
    <name evidence="1" type="ORF">WMO24_01945</name>
</gene>